<evidence type="ECO:0000256" key="1">
    <source>
        <dbReference type="ARBA" id="ARBA00022679"/>
    </source>
</evidence>
<dbReference type="Pfam" id="PF00132">
    <property type="entry name" value="Hexapep"/>
    <property type="match status" value="1"/>
</dbReference>
<organism evidence="4 5">
    <name type="scientific">Vibrio alfacsensis</name>
    <dbReference type="NCBI Taxonomy" id="1074311"/>
    <lineage>
        <taxon>Bacteria</taxon>
        <taxon>Pseudomonadati</taxon>
        <taxon>Pseudomonadota</taxon>
        <taxon>Gammaproteobacteria</taxon>
        <taxon>Vibrionales</taxon>
        <taxon>Vibrionaceae</taxon>
        <taxon>Vibrio</taxon>
    </lineage>
</organism>
<dbReference type="PANTHER" id="PTHR23416">
    <property type="entry name" value="SIALIC ACID SYNTHASE-RELATED"/>
    <property type="match status" value="1"/>
</dbReference>
<sequence length="249" mass="27250">MLTNMTFKLKTWLKTSHSPTAKWLFRTLKSIAVFDLPLPQFINLAFYKVLSFVRNAYHGLLRVFILTPAFRGRCSHSGKQLYLYGGLPFVTGPLDIALGDHCRISGQTTFSASSHTRQPSLHIGNNVDVGWQTTIAVGTKVIIEDNVRIAGRSNFFGYSGHPIDPEKRANGEADDLNQIGDIILRRDCWLGTNVIVKAGVTIGQNSIIAAGSVVTKSIPNNVIAAGNPATIVRHIDTSSTRTLLEADYA</sequence>
<gene>
    <name evidence="4" type="ORF">D1115_07630</name>
</gene>
<reference evidence="4 5" key="1">
    <citation type="submission" date="2018-08" db="EMBL/GenBank/DDBJ databases">
        <title>Genomic taxonomy of the Vibrionaceae family.</title>
        <authorList>
            <person name="Gomez-Gil B."/>
            <person name="Tanaka M."/>
            <person name="Sawabe T."/>
            <person name="Enciso-Ibarra K."/>
        </authorList>
    </citation>
    <scope>NUCLEOTIDE SEQUENCE [LARGE SCALE GENOMIC DNA]</scope>
    <source>
        <strain evidence="4 5">CAIM 1831</strain>
    </source>
</reference>
<dbReference type="PANTHER" id="PTHR23416:SF78">
    <property type="entry name" value="LIPOPOLYSACCHARIDE BIOSYNTHESIS O-ACETYL TRANSFERASE WBBJ-RELATED"/>
    <property type="match status" value="1"/>
</dbReference>
<evidence type="ECO:0000256" key="3">
    <source>
        <dbReference type="ARBA" id="ARBA00023315"/>
    </source>
</evidence>
<dbReference type="RefSeq" id="WP_128810929.1">
    <property type="nucleotide sequence ID" value="NZ_CP032093.1"/>
</dbReference>
<dbReference type="Gene3D" id="2.160.10.10">
    <property type="entry name" value="Hexapeptide repeat proteins"/>
    <property type="match status" value="1"/>
</dbReference>
<name>A0ABM6YTG2_9VIBR</name>
<dbReference type="CDD" id="cd04647">
    <property type="entry name" value="LbH_MAT_like"/>
    <property type="match status" value="1"/>
</dbReference>
<keyword evidence="5" id="KW-1185">Reference proteome</keyword>
<protein>
    <submittedName>
        <fullName evidence="4">Acyltransferase</fullName>
    </submittedName>
</protein>
<proteinExistence type="predicted"/>
<dbReference type="PROSITE" id="PS00101">
    <property type="entry name" value="HEXAPEP_TRANSFERASES"/>
    <property type="match status" value="1"/>
</dbReference>
<keyword evidence="1" id="KW-0808">Transferase</keyword>
<dbReference type="GO" id="GO:0016746">
    <property type="term" value="F:acyltransferase activity"/>
    <property type="evidence" value="ECO:0007669"/>
    <property type="project" value="UniProtKB-KW"/>
</dbReference>
<evidence type="ECO:0000313" key="4">
    <source>
        <dbReference type="EMBL" id="AXY01104.1"/>
    </source>
</evidence>
<keyword evidence="3 4" id="KW-0012">Acyltransferase</keyword>
<dbReference type="InterPro" id="IPR018357">
    <property type="entry name" value="Hexapep_transf_CS"/>
</dbReference>
<dbReference type="InterPro" id="IPR011004">
    <property type="entry name" value="Trimer_LpxA-like_sf"/>
</dbReference>
<dbReference type="Proteomes" id="UP000262832">
    <property type="component" value="Chromosome I"/>
</dbReference>
<dbReference type="EMBL" id="CP032093">
    <property type="protein sequence ID" value="AXY01104.1"/>
    <property type="molecule type" value="Genomic_DNA"/>
</dbReference>
<evidence type="ECO:0000313" key="5">
    <source>
        <dbReference type="Proteomes" id="UP000262832"/>
    </source>
</evidence>
<dbReference type="InterPro" id="IPR001451">
    <property type="entry name" value="Hexapep"/>
</dbReference>
<keyword evidence="2" id="KW-0677">Repeat</keyword>
<dbReference type="InterPro" id="IPR051159">
    <property type="entry name" value="Hexapeptide_acetyltransf"/>
</dbReference>
<evidence type="ECO:0000256" key="2">
    <source>
        <dbReference type="ARBA" id="ARBA00022737"/>
    </source>
</evidence>
<accession>A0ABM6YTG2</accession>
<dbReference type="SUPFAM" id="SSF51161">
    <property type="entry name" value="Trimeric LpxA-like enzymes"/>
    <property type="match status" value="1"/>
</dbReference>